<keyword evidence="3" id="KW-1185">Reference proteome</keyword>
<dbReference type="InterPro" id="IPR036736">
    <property type="entry name" value="ACP-like_sf"/>
</dbReference>
<dbReference type="Proteomes" id="UP001550853">
    <property type="component" value="Unassembled WGS sequence"/>
</dbReference>
<accession>A0ABV2YZB7</accession>
<proteinExistence type="predicted"/>
<dbReference type="Gene3D" id="1.10.1200.10">
    <property type="entry name" value="ACP-like"/>
    <property type="match status" value="1"/>
</dbReference>
<dbReference type="RefSeq" id="WP_030283698.1">
    <property type="nucleotide sequence ID" value="NZ_JBEZVI010000009.1"/>
</dbReference>
<reference evidence="2 3" key="1">
    <citation type="submission" date="2024-06" db="EMBL/GenBank/DDBJ databases">
        <title>The Natural Products Discovery Center: Release of the First 8490 Sequenced Strains for Exploring Actinobacteria Biosynthetic Diversity.</title>
        <authorList>
            <person name="Kalkreuter E."/>
            <person name="Kautsar S.A."/>
            <person name="Yang D."/>
            <person name="Bader C.D."/>
            <person name="Teijaro C.N."/>
            <person name="Fluegel L."/>
            <person name="Davis C.M."/>
            <person name="Simpson J.R."/>
            <person name="Lauterbach L."/>
            <person name="Steele A.D."/>
            <person name="Gui C."/>
            <person name="Meng S."/>
            <person name="Li G."/>
            <person name="Viehrig K."/>
            <person name="Ye F."/>
            <person name="Su P."/>
            <person name="Kiefer A.F."/>
            <person name="Nichols A."/>
            <person name="Cepeda A.J."/>
            <person name="Yan W."/>
            <person name="Fan B."/>
            <person name="Jiang Y."/>
            <person name="Adhikari A."/>
            <person name="Zheng C.-J."/>
            <person name="Schuster L."/>
            <person name="Cowan T.M."/>
            <person name="Smanski M.J."/>
            <person name="Chevrette M.G."/>
            <person name="De Carvalho L.P.S."/>
            <person name="Shen B."/>
        </authorList>
    </citation>
    <scope>NUCLEOTIDE SEQUENCE [LARGE SCALE GENOMIC DNA]</scope>
    <source>
        <strain evidence="2 3">NPDC033039</strain>
    </source>
</reference>
<organism evidence="2 3">
    <name type="scientific">Streptomyces catenulae</name>
    <dbReference type="NCBI Taxonomy" id="66875"/>
    <lineage>
        <taxon>Bacteria</taxon>
        <taxon>Bacillati</taxon>
        <taxon>Actinomycetota</taxon>
        <taxon>Actinomycetes</taxon>
        <taxon>Kitasatosporales</taxon>
        <taxon>Streptomycetaceae</taxon>
        <taxon>Streptomyces</taxon>
    </lineage>
</organism>
<dbReference type="Pfam" id="PF00550">
    <property type="entry name" value="PP-binding"/>
    <property type="match status" value="1"/>
</dbReference>
<comment type="caution">
    <text evidence="2">The sequence shown here is derived from an EMBL/GenBank/DDBJ whole genome shotgun (WGS) entry which is preliminary data.</text>
</comment>
<dbReference type="SUPFAM" id="SSF47336">
    <property type="entry name" value="ACP-like"/>
    <property type="match status" value="1"/>
</dbReference>
<feature type="domain" description="Carrier" evidence="1">
    <location>
        <begin position="3"/>
        <end position="81"/>
    </location>
</feature>
<gene>
    <name evidence="2" type="ORF">AB0E61_13455</name>
</gene>
<protein>
    <submittedName>
        <fullName evidence="2">Acyl carrier protein</fullName>
    </submittedName>
</protein>
<sequence length="85" mass="8792">MAQLTAQDVISLLTRSAGDLEFSGDPADALDLPFDTLGCDSLALLETAARIQDDYGVALPEEVVGDLDTPRALMAAVNEAANQGG</sequence>
<name>A0ABV2YZB7_9ACTN</name>
<evidence type="ECO:0000313" key="3">
    <source>
        <dbReference type="Proteomes" id="UP001550853"/>
    </source>
</evidence>
<dbReference type="EMBL" id="JBEZVI010000009">
    <property type="protein sequence ID" value="MEU3711090.1"/>
    <property type="molecule type" value="Genomic_DNA"/>
</dbReference>
<dbReference type="InterPro" id="IPR009081">
    <property type="entry name" value="PP-bd_ACP"/>
</dbReference>
<evidence type="ECO:0000313" key="2">
    <source>
        <dbReference type="EMBL" id="MEU3711090.1"/>
    </source>
</evidence>
<dbReference type="PROSITE" id="PS50075">
    <property type="entry name" value="CARRIER"/>
    <property type="match status" value="1"/>
</dbReference>
<evidence type="ECO:0000259" key="1">
    <source>
        <dbReference type="PROSITE" id="PS50075"/>
    </source>
</evidence>